<sequence length="257" mass="29124">MNNKLFYLIKLAFIGTLTLLGLLNYPQGGFAKPTPSNSESSDNIQIRFQQQDSDGSGRGRPADREGTGSRGDCPPVDVPLTALVPSRNVGSFVEPYPSLWFYVPYKSSEVTSAEFSLQDEHNNDVYRTNFVLPQNPGIISLNLAGATPLEINKMYQWYVKIYCTEQKLSTPVFIRGWVQRVAIKPELERQLQTATTPRQRIMLYAKNGIWYSALIELAKLRLTYPQDANFNQDWANLLRDVGLENLIQKPIFGEVDR</sequence>
<proteinExistence type="predicted"/>
<reference evidence="2" key="1">
    <citation type="submission" date="2019-10" db="EMBL/GenBank/DDBJ databases">
        <authorList>
            <consortium name="Genoscope - CEA"/>
            <person name="William W."/>
        </authorList>
    </citation>
    <scope>NUCLEOTIDE SEQUENCE [LARGE SCALE GENOMIC DNA]</scope>
    <source>
        <strain evidence="2">BBR_PRJEB10992</strain>
    </source>
</reference>
<gene>
    <name evidence="2" type="ORF">PL8927_600006</name>
</gene>
<evidence type="ECO:0008006" key="4">
    <source>
        <dbReference type="Google" id="ProtNLM"/>
    </source>
</evidence>
<feature type="compositionally biased region" description="Basic and acidic residues" evidence="1">
    <location>
        <begin position="55"/>
        <end position="67"/>
    </location>
</feature>
<accession>A0A7Z9BT96</accession>
<name>A0A7Z9BT96_9CYAN</name>
<dbReference type="EMBL" id="CZCU02000136">
    <property type="protein sequence ID" value="VXD17540.1"/>
    <property type="molecule type" value="Genomic_DNA"/>
</dbReference>
<evidence type="ECO:0000313" key="3">
    <source>
        <dbReference type="Proteomes" id="UP000184550"/>
    </source>
</evidence>
<keyword evidence="3" id="KW-1185">Reference proteome</keyword>
<evidence type="ECO:0000313" key="2">
    <source>
        <dbReference type="EMBL" id="VXD17540.1"/>
    </source>
</evidence>
<feature type="region of interest" description="Disordered" evidence="1">
    <location>
        <begin position="48"/>
        <end position="76"/>
    </location>
</feature>
<dbReference type="AlphaFoldDB" id="A0A7Z9BT96"/>
<protein>
    <recommendedName>
        <fullName evidence="4">DUF928 domain-containing protein</fullName>
    </recommendedName>
</protein>
<dbReference type="Proteomes" id="UP000184550">
    <property type="component" value="Unassembled WGS sequence"/>
</dbReference>
<dbReference type="RefSeq" id="WP_083621134.1">
    <property type="nucleotide sequence ID" value="NZ_LR734869.1"/>
</dbReference>
<evidence type="ECO:0000256" key="1">
    <source>
        <dbReference type="SAM" id="MobiDB-lite"/>
    </source>
</evidence>
<comment type="caution">
    <text evidence="2">The sequence shown here is derived from an EMBL/GenBank/DDBJ whole genome shotgun (WGS) entry which is preliminary data.</text>
</comment>
<dbReference type="OrthoDB" id="536034at2"/>
<dbReference type="InterPro" id="IPR010328">
    <property type="entry name" value="DUF928"/>
</dbReference>
<dbReference type="Pfam" id="PF06051">
    <property type="entry name" value="DUF928"/>
    <property type="match status" value="1"/>
</dbReference>
<organism evidence="2 3">
    <name type="scientific">Planktothrix serta PCC 8927</name>
    <dbReference type="NCBI Taxonomy" id="671068"/>
    <lineage>
        <taxon>Bacteria</taxon>
        <taxon>Bacillati</taxon>
        <taxon>Cyanobacteriota</taxon>
        <taxon>Cyanophyceae</taxon>
        <taxon>Oscillatoriophycideae</taxon>
        <taxon>Oscillatoriales</taxon>
        <taxon>Microcoleaceae</taxon>
        <taxon>Planktothrix</taxon>
    </lineage>
</organism>